<dbReference type="ExpressionAtlas" id="A0A654EJA1">
    <property type="expression patterns" value="baseline"/>
</dbReference>
<proteinExistence type="predicted"/>
<organism evidence="2 3">
    <name type="scientific">Arabidopsis thaliana</name>
    <name type="common">Mouse-ear cress</name>
    <dbReference type="NCBI Taxonomy" id="3702"/>
    <lineage>
        <taxon>Eukaryota</taxon>
        <taxon>Viridiplantae</taxon>
        <taxon>Streptophyta</taxon>
        <taxon>Embryophyta</taxon>
        <taxon>Tracheophyta</taxon>
        <taxon>Spermatophyta</taxon>
        <taxon>Magnoliopsida</taxon>
        <taxon>eudicotyledons</taxon>
        <taxon>Gunneridae</taxon>
        <taxon>Pentapetalae</taxon>
        <taxon>rosids</taxon>
        <taxon>malvids</taxon>
        <taxon>Brassicales</taxon>
        <taxon>Brassicaceae</taxon>
        <taxon>Camelineae</taxon>
        <taxon>Arabidopsis</taxon>
    </lineage>
</organism>
<reference evidence="2 3" key="1">
    <citation type="submission" date="2019-11" db="EMBL/GenBank/DDBJ databases">
        <authorList>
            <person name="Jiao W.-B."/>
            <person name="Schneeberger K."/>
        </authorList>
    </citation>
    <scope>NUCLEOTIDE SEQUENCE [LARGE SCALE GENOMIC DNA]</scope>
    <source>
        <strain evidence="3">cv. An-1</strain>
    </source>
</reference>
<dbReference type="PANTHER" id="PTHR31710:SF39">
    <property type="entry name" value="PLANT THIONIN FAMILY PROTEIN"/>
    <property type="match status" value="1"/>
</dbReference>
<dbReference type="Proteomes" id="UP000426265">
    <property type="component" value="Unassembled WGS sequence"/>
</dbReference>
<sequence length="91" mass="10497">MAPQTMKKICSVLMIVVLFTMMVSTYASTLEVCVKHCVPNQCIKVSEKATLPLCENVRKKLCNENKFSHEKSIVPRSYCDGLWWWLCKKPK</sequence>
<name>A0A654EJA1_ARATH</name>
<evidence type="ECO:0000256" key="1">
    <source>
        <dbReference type="SAM" id="SignalP"/>
    </source>
</evidence>
<dbReference type="EMBL" id="CACRSJ010000104">
    <property type="protein sequence ID" value="VYS49407.1"/>
    <property type="molecule type" value="Genomic_DNA"/>
</dbReference>
<dbReference type="AlphaFoldDB" id="A0A654EJA1"/>
<gene>
    <name evidence="2" type="ORF">AN1_LOCUS4886</name>
</gene>
<protein>
    <recommendedName>
        <fullName evidence="4">Plant thionin family protein</fullName>
    </recommendedName>
</protein>
<dbReference type="PANTHER" id="PTHR31710">
    <property type="entry name" value="GB|AAF16529.1-RELATED"/>
    <property type="match status" value="1"/>
</dbReference>
<evidence type="ECO:0008006" key="4">
    <source>
        <dbReference type="Google" id="ProtNLM"/>
    </source>
</evidence>
<keyword evidence="1" id="KW-0732">Signal</keyword>
<evidence type="ECO:0000313" key="2">
    <source>
        <dbReference type="EMBL" id="VYS49407.1"/>
    </source>
</evidence>
<feature type="signal peptide" evidence="1">
    <location>
        <begin position="1"/>
        <end position="27"/>
    </location>
</feature>
<feature type="chain" id="PRO_5024962180" description="Plant thionin family protein" evidence="1">
    <location>
        <begin position="28"/>
        <end position="91"/>
    </location>
</feature>
<accession>A0A654EJA1</accession>
<evidence type="ECO:0000313" key="3">
    <source>
        <dbReference type="Proteomes" id="UP000426265"/>
    </source>
</evidence>